<evidence type="ECO:0000256" key="10">
    <source>
        <dbReference type="SAM" id="Phobius"/>
    </source>
</evidence>
<dbReference type="AlphaFoldDB" id="A0A0M9A1V8"/>
<evidence type="ECO:0000256" key="6">
    <source>
        <dbReference type="ARBA" id="ARBA00022989"/>
    </source>
</evidence>
<feature type="transmembrane region" description="Helical" evidence="10">
    <location>
        <begin position="271"/>
        <end position="292"/>
    </location>
</feature>
<keyword evidence="7 10" id="KW-0472">Membrane</keyword>
<feature type="transmembrane region" description="Helical" evidence="10">
    <location>
        <begin position="430"/>
        <end position="456"/>
    </location>
</feature>
<evidence type="ECO:0000256" key="1">
    <source>
        <dbReference type="ARBA" id="ARBA00004651"/>
    </source>
</evidence>
<feature type="transmembrane region" description="Helical" evidence="10">
    <location>
        <begin position="388"/>
        <end position="410"/>
    </location>
</feature>
<dbReference type="EMBL" id="KQ435794">
    <property type="protein sequence ID" value="KOX74109.1"/>
    <property type="molecule type" value="Genomic_DNA"/>
</dbReference>
<feature type="transmembrane region" description="Helical" evidence="10">
    <location>
        <begin position="36"/>
        <end position="61"/>
    </location>
</feature>
<comment type="subcellular location">
    <subcellularLocation>
        <location evidence="1">Cell membrane</location>
        <topology evidence="1">Multi-pass membrane protein</topology>
    </subcellularLocation>
</comment>
<dbReference type="PANTHER" id="PTHR21137">
    <property type="entry name" value="ODORANT RECEPTOR"/>
    <property type="match status" value="1"/>
</dbReference>
<evidence type="ECO:0000256" key="9">
    <source>
        <dbReference type="ARBA" id="ARBA00023224"/>
    </source>
</evidence>
<evidence type="ECO:0000313" key="12">
    <source>
        <dbReference type="Proteomes" id="UP000053105"/>
    </source>
</evidence>
<dbReference type="PANTHER" id="PTHR21137:SF35">
    <property type="entry name" value="ODORANT RECEPTOR 19A-RELATED"/>
    <property type="match status" value="1"/>
</dbReference>
<name>A0A0M9A1V8_9HYME</name>
<evidence type="ECO:0000256" key="5">
    <source>
        <dbReference type="ARBA" id="ARBA00022725"/>
    </source>
</evidence>
<dbReference type="GO" id="GO:0005886">
    <property type="term" value="C:plasma membrane"/>
    <property type="evidence" value="ECO:0007669"/>
    <property type="project" value="UniProtKB-SubCell"/>
</dbReference>
<protein>
    <recommendedName>
        <fullName evidence="13">Odorant receptor Or2</fullName>
    </recommendedName>
</protein>
<keyword evidence="3" id="KW-0716">Sensory transduction</keyword>
<reference evidence="11 12" key="1">
    <citation type="submission" date="2015-07" db="EMBL/GenBank/DDBJ databases">
        <title>The genome of Melipona quadrifasciata.</title>
        <authorList>
            <person name="Pan H."/>
            <person name="Kapheim K."/>
        </authorList>
    </citation>
    <scope>NUCLEOTIDE SEQUENCE [LARGE SCALE GENOMIC DNA]</scope>
    <source>
        <strain evidence="11">0111107301</strain>
        <tissue evidence="11">Whole body</tissue>
    </source>
</reference>
<dbReference type="OrthoDB" id="7179992at2759"/>
<feature type="transmembrane region" description="Helical" evidence="10">
    <location>
        <begin position="497"/>
        <end position="522"/>
    </location>
</feature>
<dbReference type="GO" id="GO:0005549">
    <property type="term" value="F:odorant binding"/>
    <property type="evidence" value="ECO:0007669"/>
    <property type="project" value="InterPro"/>
</dbReference>
<dbReference type="GO" id="GO:0004984">
    <property type="term" value="F:olfactory receptor activity"/>
    <property type="evidence" value="ECO:0007669"/>
    <property type="project" value="InterPro"/>
</dbReference>
<evidence type="ECO:0000256" key="2">
    <source>
        <dbReference type="ARBA" id="ARBA00022475"/>
    </source>
</evidence>
<dbReference type="InterPro" id="IPR004117">
    <property type="entry name" value="7tm6_olfct_rcpt"/>
</dbReference>
<evidence type="ECO:0000256" key="3">
    <source>
        <dbReference type="ARBA" id="ARBA00022606"/>
    </source>
</evidence>
<organism evidence="11 12">
    <name type="scientific">Melipona quadrifasciata</name>
    <dbReference type="NCBI Taxonomy" id="166423"/>
    <lineage>
        <taxon>Eukaryota</taxon>
        <taxon>Metazoa</taxon>
        <taxon>Ecdysozoa</taxon>
        <taxon>Arthropoda</taxon>
        <taxon>Hexapoda</taxon>
        <taxon>Insecta</taxon>
        <taxon>Pterygota</taxon>
        <taxon>Neoptera</taxon>
        <taxon>Endopterygota</taxon>
        <taxon>Hymenoptera</taxon>
        <taxon>Apocrita</taxon>
        <taxon>Aculeata</taxon>
        <taxon>Apoidea</taxon>
        <taxon>Anthophila</taxon>
        <taxon>Apidae</taxon>
        <taxon>Melipona</taxon>
    </lineage>
</organism>
<dbReference type="Pfam" id="PF02949">
    <property type="entry name" value="7tm_6"/>
    <property type="match status" value="2"/>
</dbReference>
<keyword evidence="12" id="KW-1185">Reference proteome</keyword>
<keyword evidence="5" id="KW-0552">Olfaction</keyword>
<evidence type="ECO:0000256" key="8">
    <source>
        <dbReference type="ARBA" id="ARBA00023170"/>
    </source>
</evidence>
<dbReference type="STRING" id="166423.A0A0M9A1V8"/>
<evidence type="ECO:0008006" key="13">
    <source>
        <dbReference type="Google" id="ProtNLM"/>
    </source>
</evidence>
<keyword evidence="9" id="KW-0807">Transducer</keyword>
<gene>
    <name evidence="11" type="ORF">WN51_14189</name>
</gene>
<proteinExistence type="predicted"/>
<evidence type="ECO:0000256" key="4">
    <source>
        <dbReference type="ARBA" id="ARBA00022692"/>
    </source>
</evidence>
<keyword evidence="8" id="KW-0675">Receptor</keyword>
<sequence length="750" mass="86530">MGRRIAPERAILFTKLSVALTCSWPPSPLATKTQLFLFNALWCTAFVSSIALFLPLMAAIYEYRKHPIVLGKTVSLASAVVQVAIKMMICRLQQKRFQLLCFEMENFCKRATKTERMVLERYVEKYKYSHGIYILWCFLTTVFVICGPLYSSQTFPTHAIYPFSVKHQPLKSLIFFHQSLVGFQASSGMGIDIQVALLLRYATARFELLGMQLHNVRSNSEIDACIKKHIELLRYAEEVVSCFRFVVLYTIAVTTFAMILCGVIMIMDAPLIVKVQFITICVTVLTEVYMYAWPVDHMKEMSLKVSQSVYDLPWYEHTAMMQKNLLNVLVYQKPVILSIKCLVPELSLRFYCSHVVDELMTYVKQAQQYERDIFCTYIDKCNRFYGGYIAVVYTTLIVFLLGPLVVPVPFPLDAEYPFSVNYTPVYVILYFHQAFTCFQCAGHTSISLFAALLLFFTVARFECLAMEFEKSRNIDMLIVCIKKQLYLRRYAEDVISCFRFIVFYAIIVSTCGLTFCGIIFLMNLSMTVKMQFVTICMTGLVEMYLFAWPADHIKDMSERISRSGYNGKWYEATLEMQKCLLNVLVFQEPVIFSINCVVPEFSLPYYCSSLNVLRSTYNIKWYDHSLEMQKQILTILGYKKPITLSIACFMPELTLRFFCSNTPLIVKVAFTGLSAALLMYIYMYAWPADCMKEKSLSVSRSVYDITWYEETVGMQKDLLNILVYQKPVTLSITCLVPELSLSYYCTVGRL</sequence>
<feature type="transmembrane region" description="Helical" evidence="10">
    <location>
        <begin position="131"/>
        <end position="153"/>
    </location>
</feature>
<feature type="transmembrane region" description="Helical" evidence="10">
    <location>
        <begin position="173"/>
        <end position="199"/>
    </location>
</feature>
<feature type="transmembrane region" description="Helical" evidence="10">
    <location>
        <begin position="528"/>
        <end position="547"/>
    </location>
</feature>
<feature type="transmembrane region" description="Helical" evidence="10">
    <location>
        <begin position="664"/>
        <end position="686"/>
    </location>
</feature>
<dbReference type="Proteomes" id="UP000053105">
    <property type="component" value="Unassembled WGS sequence"/>
</dbReference>
<feature type="transmembrane region" description="Helical" evidence="10">
    <location>
        <begin position="242"/>
        <end position="265"/>
    </location>
</feature>
<keyword evidence="2" id="KW-1003">Cell membrane</keyword>
<accession>A0A0M9A1V8</accession>
<keyword evidence="6 10" id="KW-1133">Transmembrane helix</keyword>
<evidence type="ECO:0000313" key="11">
    <source>
        <dbReference type="EMBL" id="KOX74109.1"/>
    </source>
</evidence>
<keyword evidence="4 10" id="KW-0812">Transmembrane</keyword>
<evidence type="ECO:0000256" key="7">
    <source>
        <dbReference type="ARBA" id="ARBA00023136"/>
    </source>
</evidence>
<dbReference type="GO" id="GO:0007165">
    <property type="term" value="P:signal transduction"/>
    <property type="evidence" value="ECO:0007669"/>
    <property type="project" value="UniProtKB-KW"/>
</dbReference>
<feature type="transmembrane region" description="Helical" evidence="10">
    <location>
        <begin position="67"/>
        <end position="89"/>
    </location>
</feature>